<dbReference type="KEGG" id="acru:HHL28_02765"/>
<organism evidence="2 3">
    <name type="scientific">Aerophototrophica crusticola</name>
    <dbReference type="NCBI Taxonomy" id="1709002"/>
    <lineage>
        <taxon>Bacteria</taxon>
        <taxon>Pseudomonadati</taxon>
        <taxon>Pseudomonadota</taxon>
        <taxon>Alphaproteobacteria</taxon>
        <taxon>Rhodospirillales</taxon>
        <taxon>Rhodospirillaceae</taxon>
        <taxon>Aerophototrophica</taxon>
    </lineage>
</organism>
<proteinExistence type="predicted"/>
<dbReference type="EMBL" id="CP051775">
    <property type="protein sequence ID" value="QJE72167.1"/>
    <property type="molecule type" value="Genomic_DNA"/>
</dbReference>
<sequence>MRLPGVRDLSATPTLRALLRDGEALAPDAYGLLAVLERFDRARLARVLIPFAPVEVRSGGSDRRLQEGDRVRILSRSEVAALPAEPGADAPGDPATSRPPRPDLPDDVLALLLEHRAWVGGAVRQAGAYPVAEGVALGALLQAAGGLALGADPALLELSSPPPPAGRDTRGGSGWRTPGSDRGTACGWARACRPPPGGRWSWPGRWRSPAPMTSPRTRPCPACWPGPGG</sequence>
<gene>
    <name evidence="2" type="ORF">HHL28_02765</name>
</gene>
<dbReference type="AlphaFoldDB" id="A0A858R457"/>
<feature type="region of interest" description="Disordered" evidence="1">
    <location>
        <begin position="158"/>
        <end position="185"/>
    </location>
</feature>
<keyword evidence="3" id="KW-1185">Reference proteome</keyword>
<name>A0A858R457_9PROT</name>
<feature type="region of interest" description="Disordered" evidence="1">
    <location>
        <begin position="197"/>
        <end position="229"/>
    </location>
</feature>
<protein>
    <submittedName>
        <fullName evidence="2">Uncharacterized protein</fullName>
    </submittedName>
</protein>
<feature type="region of interest" description="Disordered" evidence="1">
    <location>
        <begin position="82"/>
        <end position="105"/>
    </location>
</feature>
<reference evidence="2" key="1">
    <citation type="submission" date="2020-04" db="EMBL/GenBank/DDBJ databases">
        <title>A desert anoxygenic phototrophic bacterium fixes CO2 using RubisCO under aerobic conditions.</title>
        <authorList>
            <person name="Tang K."/>
        </authorList>
    </citation>
    <scope>NUCLEOTIDE SEQUENCE [LARGE SCALE GENOMIC DNA]</scope>
    <source>
        <strain evidence="2">MIMtkB3</strain>
    </source>
</reference>
<evidence type="ECO:0000313" key="2">
    <source>
        <dbReference type="EMBL" id="QJE72167.1"/>
    </source>
</evidence>
<feature type="compositionally biased region" description="Low complexity" evidence="1">
    <location>
        <begin position="82"/>
        <end position="95"/>
    </location>
</feature>
<evidence type="ECO:0000256" key="1">
    <source>
        <dbReference type="SAM" id="MobiDB-lite"/>
    </source>
</evidence>
<dbReference type="Proteomes" id="UP000501891">
    <property type="component" value="Chromosome"/>
</dbReference>
<accession>A0A858R457</accession>
<feature type="compositionally biased region" description="Low complexity" evidence="1">
    <location>
        <begin position="198"/>
        <end position="209"/>
    </location>
</feature>
<evidence type="ECO:0000313" key="3">
    <source>
        <dbReference type="Proteomes" id="UP000501891"/>
    </source>
</evidence>